<gene>
    <name evidence="2" type="ORF">MNB_SV-3-298</name>
</gene>
<dbReference type="EMBL" id="FPHI01000027">
    <property type="protein sequence ID" value="SFV65645.1"/>
    <property type="molecule type" value="Genomic_DNA"/>
</dbReference>
<keyword evidence="1" id="KW-0812">Transmembrane</keyword>
<proteinExistence type="predicted"/>
<reference evidence="2" key="1">
    <citation type="submission" date="2016-10" db="EMBL/GenBank/DDBJ databases">
        <authorList>
            <person name="de Groot N.N."/>
        </authorList>
    </citation>
    <scope>NUCLEOTIDE SEQUENCE</scope>
</reference>
<keyword evidence="1" id="KW-1133">Transmembrane helix</keyword>
<dbReference type="AlphaFoldDB" id="A0A1W1CIS1"/>
<accession>A0A1W1CIS1</accession>
<name>A0A1W1CIS1_9ZZZZ</name>
<evidence type="ECO:0000256" key="1">
    <source>
        <dbReference type="SAM" id="Phobius"/>
    </source>
</evidence>
<sequence length="46" mass="5340">MYIIYKISQSPAPFKEQAPYCMVSTMIIFGLLSMGFKGLEYWEKKA</sequence>
<evidence type="ECO:0000313" key="2">
    <source>
        <dbReference type="EMBL" id="SFV65645.1"/>
    </source>
</evidence>
<organism evidence="2">
    <name type="scientific">hydrothermal vent metagenome</name>
    <dbReference type="NCBI Taxonomy" id="652676"/>
    <lineage>
        <taxon>unclassified sequences</taxon>
        <taxon>metagenomes</taxon>
        <taxon>ecological metagenomes</taxon>
    </lineage>
</organism>
<protein>
    <submittedName>
        <fullName evidence="2">Uncharacterized protein</fullName>
    </submittedName>
</protein>
<feature type="transmembrane region" description="Helical" evidence="1">
    <location>
        <begin position="17"/>
        <end position="36"/>
    </location>
</feature>
<keyword evidence="1" id="KW-0472">Membrane</keyword>